<dbReference type="InterPro" id="IPR014163">
    <property type="entry name" value="Tol-Pal_TolQ"/>
</dbReference>
<evidence type="ECO:0000256" key="3">
    <source>
        <dbReference type="ARBA" id="ARBA00022475"/>
    </source>
</evidence>
<feature type="transmembrane region" description="Helical" evidence="10">
    <location>
        <begin position="130"/>
        <end position="153"/>
    </location>
</feature>
<evidence type="ECO:0000256" key="5">
    <source>
        <dbReference type="ARBA" id="ARBA00022618"/>
    </source>
</evidence>
<dbReference type="Proteomes" id="UP000297890">
    <property type="component" value="Unassembled WGS sequence"/>
</dbReference>
<keyword evidence="3 10" id="KW-1003">Cell membrane</keyword>
<dbReference type="EMBL" id="SRIO01000010">
    <property type="protein sequence ID" value="TFZ82329.1"/>
    <property type="molecule type" value="Genomic_DNA"/>
</dbReference>
<keyword evidence="5 10" id="KW-0132">Cell division</keyword>
<keyword evidence="8 10" id="KW-0472">Membrane</keyword>
<name>A0A4Z0F8E2_9GAMM</name>
<organism evidence="12 13">
    <name type="scientific">Candidatus Macondimonas diazotrophica</name>
    <dbReference type="NCBI Taxonomy" id="2305248"/>
    <lineage>
        <taxon>Bacteria</taxon>
        <taxon>Pseudomonadati</taxon>
        <taxon>Pseudomonadota</taxon>
        <taxon>Gammaproteobacteria</taxon>
        <taxon>Chromatiales</taxon>
        <taxon>Ectothiorhodospiraceae</taxon>
        <taxon>Candidatus Macondimonas</taxon>
    </lineage>
</organism>
<dbReference type="RefSeq" id="WP_135282035.1">
    <property type="nucleotide sequence ID" value="NZ_SRIO01000010.1"/>
</dbReference>
<reference evidence="12 13" key="1">
    <citation type="journal article" date="2019" name="ISME J.">
        <title>Candidatus Macondimonas diazotrophica, a novel gammaproteobacterial genus dominating crude-oil-contaminated coastal sediments.</title>
        <authorList>
            <person name="Karthikeyan S."/>
            <person name="Konstantinidis K."/>
        </authorList>
    </citation>
    <scope>NUCLEOTIDE SEQUENCE [LARGE SCALE GENOMIC DNA]</scope>
    <source>
        <strain evidence="12 13">KTK01</strain>
    </source>
</reference>
<comment type="caution">
    <text evidence="12">The sequence shown here is derived from an EMBL/GenBank/DDBJ whole genome shotgun (WGS) entry which is preliminary data.</text>
</comment>
<evidence type="ECO:0000259" key="11">
    <source>
        <dbReference type="Pfam" id="PF01618"/>
    </source>
</evidence>
<sequence length="240" mass="26353">MDTASPETSIVSLILQASVLVQMVMALLLLASLFSWYVIFRKRSQLANARRLSRTFEDRFWSGMELGELFRQASRERVREGLASVFVAGFGEYVRLRQQPNPNPEECIQAANRAMRAAQLRETERLEEHLPSLATIGSVTPYVGLFGTVWGIMHSFQGLAKVQQATLSMVAPGISEALIATAMGLFAAIPAVVAYNRYAAQIGVLVTQMDGFRDEFSNILQRNLSPAGEGSRKLAGADAP</sequence>
<comment type="similarity">
    <text evidence="2 10">Belongs to the ExbB/TolQ family.</text>
</comment>
<feature type="transmembrane region" description="Helical" evidence="10">
    <location>
        <begin position="20"/>
        <end position="40"/>
    </location>
</feature>
<evidence type="ECO:0000256" key="2">
    <source>
        <dbReference type="ARBA" id="ARBA00010442"/>
    </source>
</evidence>
<dbReference type="OrthoDB" id="9805133at2"/>
<keyword evidence="9 10" id="KW-0131">Cell cycle</keyword>
<comment type="subunit">
    <text evidence="10">The Tol-Pal system is composed of five core proteins: the inner membrane proteins TolA, TolQ and TolR, the periplasmic protein TolB and the outer membrane protein Pal. They form a network linking the inner and outer membranes and the peptidoglycan layer.</text>
</comment>
<keyword evidence="6 10" id="KW-0812">Transmembrane</keyword>
<feature type="transmembrane region" description="Helical" evidence="10">
    <location>
        <begin position="173"/>
        <end position="195"/>
    </location>
</feature>
<dbReference type="InterPro" id="IPR050790">
    <property type="entry name" value="ExbB/TolQ_transport"/>
</dbReference>
<proteinExistence type="inferred from homology"/>
<evidence type="ECO:0000256" key="10">
    <source>
        <dbReference type="HAMAP-Rule" id="MF_02202"/>
    </source>
</evidence>
<protein>
    <recommendedName>
        <fullName evidence="10">Tol-Pal system protein TolQ</fullName>
    </recommendedName>
</protein>
<dbReference type="HAMAP" id="MF_02202">
    <property type="entry name" value="TolQ"/>
    <property type="match status" value="1"/>
</dbReference>
<evidence type="ECO:0000313" key="12">
    <source>
        <dbReference type="EMBL" id="TFZ82329.1"/>
    </source>
</evidence>
<evidence type="ECO:0000256" key="4">
    <source>
        <dbReference type="ARBA" id="ARBA00022519"/>
    </source>
</evidence>
<dbReference type="NCBIfam" id="TIGR02796">
    <property type="entry name" value="tolQ"/>
    <property type="match status" value="1"/>
</dbReference>
<dbReference type="AlphaFoldDB" id="A0A4Z0F8E2"/>
<evidence type="ECO:0000313" key="13">
    <source>
        <dbReference type="Proteomes" id="UP000297890"/>
    </source>
</evidence>
<evidence type="ECO:0000256" key="6">
    <source>
        <dbReference type="ARBA" id="ARBA00022692"/>
    </source>
</evidence>
<evidence type="ECO:0000256" key="8">
    <source>
        <dbReference type="ARBA" id="ARBA00023136"/>
    </source>
</evidence>
<dbReference type="InterPro" id="IPR002898">
    <property type="entry name" value="MotA_ExbB_proton_chnl"/>
</dbReference>
<dbReference type="GO" id="GO:0005886">
    <property type="term" value="C:plasma membrane"/>
    <property type="evidence" value="ECO:0007669"/>
    <property type="project" value="UniProtKB-SubCell"/>
</dbReference>
<dbReference type="GO" id="GO:0043213">
    <property type="term" value="P:bacteriocin transport"/>
    <property type="evidence" value="ECO:0007669"/>
    <property type="project" value="InterPro"/>
</dbReference>
<dbReference type="Pfam" id="PF01618">
    <property type="entry name" value="MotA_ExbB"/>
    <property type="match status" value="1"/>
</dbReference>
<keyword evidence="4 10" id="KW-0997">Cell inner membrane</keyword>
<evidence type="ECO:0000256" key="7">
    <source>
        <dbReference type="ARBA" id="ARBA00022989"/>
    </source>
</evidence>
<feature type="domain" description="MotA/TolQ/ExbB proton channel" evidence="11">
    <location>
        <begin position="103"/>
        <end position="210"/>
    </location>
</feature>
<accession>A0A4Z0F8E2</accession>
<gene>
    <name evidence="10 12" type="primary">tolQ</name>
    <name evidence="12" type="ORF">E4680_08795</name>
</gene>
<keyword evidence="13" id="KW-1185">Reference proteome</keyword>
<comment type="subcellular location">
    <subcellularLocation>
        <location evidence="10">Cell inner membrane</location>
        <topology evidence="10">Multi-pass membrane protein</topology>
    </subcellularLocation>
    <subcellularLocation>
        <location evidence="1">Cell membrane</location>
        <topology evidence="1">Multi-pass membrane protein</topology>
    </subcellularLocation>
</comment>
<dbReference type="GO" id="GO:0051301">
    <property type="term" value="P:cell division"/>
    <property type="evidence" value="ECO:0007669"/>
    <property type="project" value="UniProtKB-UniRule"/>
</dbReference>
<dbReference type="GO" id="GO:0017038">
    <property type="term" value="P:protein import"/>
    <property type="evidence" value="ECO:0007669"/>
    <property type="project" value="TreeGrafter"/>
</dbReference>
<comment type="function">
    <text evidence="10">Part of the Tol-Pal system, which plays a role in outer membrane invagination during cell division and is important for maintaining outer membrane integrity.</text>
</comment>
<dbReference type="PANTHER" id="PTHR30625">
    <property type="entry name" value="PROTEIN TOLQ"/>
    <property type="match status" value="1"/>
</dbReference>
<dbReference type="PANTHER" id="PTHR30625:SF3">
    <property type="entry name" value="TOL-PAL SYSTEM PROTEIN TOLQ"/>
    <property type="match status" value="1"/>
</dbReference>
<evidence type="ECO:0000256" key="1">
    <source>
        <dbReference type="ARBA" id="ARBA00004651"/>
    </source>
</evidence>
<keyword evidence="7 10" id="KW-1133">Transmembrane helix</keyword>
<evidence type="ECO:0000256" key="9">
    <source>
        <dbReference type="ARBA" id="ARBA00023306"/>
    </source>
</evidence>